<dbReference type="InterPro" id="IPR017520">
    <property type="entry name" value="CHP03086"/>
</dbReference>
<evidence type="ECO:0000259" key="1">
    <source>
        <dbReference type="Pfam" id="PF11716"/>
    </source>
</evidence>
<comment type="caution">
    <text evidence="2">The sequence shown here is derived from an EMBL/GenBank/DDBJ whole genome shotgun (WGS) entry which is preliminary data.</text>
</comment>
<dbReference type="EMBL" id="SJKD01000013">
    <property type="protein sequence ID" value="TCC40061.1"/>
    <property type="molecule type" value="Genomic_DNA"/>
</dbReference>
<protein>
    <submittedName>
        <fullName evidence="2">TIGR03086 family protein</fullName>
    </submittedName>
</protein>
<name>A0A4R0J0Y4_9ACTN</name>
<dbReference type="Gene3D" id="1.20.120.450">
    <property type="entry name" value="dinb family like domain"/>
    <property type="match status" value="1"/>
</dbReference>
<dbReference type="InterPro" id="IPR034660">
    <property type="entry name" value="DinB/YfiT-like"/>
</dbReference>
<reference evidence="2 3" key="1">
    <citation type="submission" date="2019-02" db="EMBL/GenBank/DDBJ databases">
        <title>Kribbella capetownensis sp. nov. and Kribbella speibonae sp. nov., isolated from soil.</title>
        <authorList>
            <person name="Curtis S.M."/>
            <person name="Norton I."/>
            <person name="Everest G.J."/>
            <person name="Meyers P.R."/>
        </authorList>
    </citation>
    <scope>NUCLEOTIDE SEQUENCE [LARGE SCALE GENOMIC DNA]</scope>
    <source>
        <strain evidence="2 3">YM53</strain>
    </source>
</reference>
<sequence length="196" mass="21409">MDIRDLDRRAGAVLGEVVMQIRPEHMWFPTPCPDWTVRGLLRHIVSENEGFAAAALNGSAPVQAWNGGRLGDNPAGAYRRSNVGVADAFADGGALDRLMEVREFGSFPRRIALTFHQLDCVVHAWDLAKAIDVPYDPPPDMVEMALGLARRIPDTDVARGPGLAFERSVKVPGDASDLDQLLGLLGRNPDWISPFD</sequence>
<dbReference type="NCBIfam" id="TIGR03083">
    <property type="entry name" value="maleylpyruvate isomerase family mycothiol-dependent enzyme"/>
    <property type="match status" value="1"/>
</dbReference>
<dbReference type="InterPro" id="IPR024344">
    <property type="entry name" value="MDMPI_metal-binding"/>
</dbReference>
<dbReference type="AlphaFoldDB" id="A0A4R0J0Y4"/>
<organism evidence="2 3">
    <name type="scientific">Kribbella capetownensis</name>
    <dbReference type="NCBI Taxonomy" id="1572659"/>
    <lineage>
        <taxon>Bacteria</taxon>
        <taxon>Bacillati</taxon>
        <taxon>Actinomycetota</taxon>
        <taxon>Actinomycetes</taxon>
        <taxon>Propionibacteriales</taxon>
        <taxon>Kribbellaceae</taxon>
        <taxon>Kribbella</taxon>
    </lineage>
</organism>
<evidence type="ECO:0000313" key="3">
    <source>
        <dbReference type="Proteomes" id="UP000293342"/>
    </source>
</evidence>
<gene>
    <name evidence="2" type="ORF">E0H75_38995</name>
</gene>
<feature type="domain" description="Mycothiol-dependent maleylpyruvate isomerase metal-binding" evidence="1">
    <location>
        <begin position="9"/>
        <end position="128"/>
    </location>
</feature>
<accession>A0A4R0J0Y4</accession>
<keyword evidence="3" id="KW-1185">Reference proteome</keyword>
<dbReference type="Proteomes" id="UP000293342">
    <property type="component" value="Unassembled WGS sequence"/>
</dbReference>
<dbReference type="InterPro" id="IPR017517">
    <property type="entry name" value="Maleyloyr_isom"/>
</dbReference>
<dbReference type="OrthoDB" id="5185819at2"/>
<dbReference type="RefSeq" id="WP_131360503.1">
    <property type="nucleotide sequence ID" value="NZ_SJKD01000013.1"/>
</dbReference>
<dbReference type="SUPFAM" id="SSF109854">
    <property type="entry name" value="DinB/YfiT-like putative metalloenzymes"/>
    <property type="match status" value="1"/>
</dbReference>
<dbReference type="NCBIfam" id="TIGR03086">
    <property type="entry name" value="TIGR03086 family metal-binding protein"/>
    <property type="match status" value="1"/>
</dbReference>
<proteinExistence type="predicted"/>
<dbReference type="GO" id="GO:0046872">
    <property type="term" value="F:metal ion binding"/>
    <property type="evidence" value="ECO:0007669"/>
    <property type="project" value="InterPro"/>
</dbReference>
<dbReference type="Pfam" id="PF11716">
    <property type="entry name" value="MDMPI_N"/>
    <property type="match status" value="1"/>
</dbReference>
<evidence type="ECO:0000313" key="2">
    <source>
        <dbReference type="EMBL" id="TCC40061.1"/>
    </source>
</evidence>